<dbReference type="KEGG" id="tpla:ElP_10010"/>
<dbReference type="Gene3D" id="3.30.479.30">
    <property type="entry name" value="Band 7 domain"/>
    <property type="match status" value="1"/>
</dbReference>
<comment type="subcellular location">
    <subcellularLocation>
        <location evidence="1">Membrane</location>
        <topology evidence="1">Single-pass membrane protein</topology>
    </subcellularLocation>
</comment>
<dbReference type="AlphaFoldDB" id="A0A518GX41"/>
<dbReference type="Proteomes" id="UP000317835">
    <property type="component" value="Chromosome"/>
</dbReference>
<name>A0A518GX41_9BACT</name>
<dbReference type="EMBL" id="CP036426">
    <property type="protein sequence ID" value="QDV33159.1"/>
    <property type="molecule type" value="Genomic_DNA"/>
</dbReference>
<gene>
    <name evidence="6" type="primary">hflK</name>
    <name evidence="6" type="ORF">ElP_10010</name>
</gene>
<keyword evidence="7" id="KW-1185">Reference proteome</keyword>
<dbReference type="GO" id="GO:0006508">
    <property type="term" value="P:proteolysis"/>
    <property type="evidence" value="ECO:0007669"/>
    <property type="project" value="UniProtKB-KW"/>
</dbReference>
<evidence type="ECO:0000313" key="7">
    <source>
        <dbReference type="Proteomes" id="UP000317835"/>
    </source>
</evidence>
<feature type="chain" id="PRO_5022043602" evidence="4">
    <location>
        <begin position="22"/>
        <end position="318"/>
    </location>
</feature>
<feature type="region of interest" description="Disordered" evidence="3">
    <location>
        <begin position="295"/>
        <end position="318"/>
    </location>
</feature>
<accession>A0A518GX41</accession>
<dbReference type="SMART" id="SM00244">
    <property type="entry name" value="PHB"/>
    <property type="match status" value="1"/>
</dbReference>
<evidence type="ECO:0000259" key="5">
    <source>
        <dbReference type="SMART" id="SM00244"/>
    </source>
</evidence>
<dbReference type="InterPro" id="IPR001107">
    <property type="entry name" value="Band_7"/>
</dbReference>
<dbReference type="OrthoDB" id="9779595at2"/>
<dbReference type="SUPFAM" id="SSF117892">
    <property type="entry name" value="Band 7/SPFH domain"/>
    <property type="match status" value="1"/>
</dbReference>
<keyword evidence="6" id="KW-0645">Protease</keyword>
<dbReference type="PANTHER" id="PTHR10264:SF19">
    <property type="entry name" value="AT06885P-RELATED"/>
    <property type="match status" value="1"/>
</dbReference>
<feature type="domain" description="Band 7" evidence="5">
    <location>
        <begin position="22"/>
        <end position="197"/>
    </location>
</feature>
<reference evidence="6 7" key="1">
    <citation type="submission" date="2019-02" db="EMBL/GenBank/DDBJ databases">
        <title>Deep-cultivation of Planctomycetes and their phenomic and genomic characterization uncovers novel biology.</title>
        <authorList>
            <person name="Wiegand S."/>
            <person name="Jogler M."/>
            <person name="Boedeker C."/>
            <person name="Pinto D."/>
            <person name="Vollmers J."/>
            <person name="Rivas-Marin E."/>
            <person name="Kohn T."/>
            <person name="Peeters S.H."/>
            <person name="Heuer A."/>
            <person name="Rast P."/>
            <person name="Oberbeckmann S."/>
            <person name="Bunk B."/>
            <person name="Jeske O."/>
            <person name="Meyerdierks A."/>
            <person name="Storesund J.E."/>
            <person name="Kallscheuer N."/>
            <person name="Luecker S."/>
            <person name="Lage O.M."/>
            <person name="Pohl T."/>
            <person name="Merkel B.J."/>
            <person name="Hornburger P."/>
            <person name="Mueller R.-W."/>
            <person name="Bruemmer F."/>
            <person name="Labrenz M."/>
            <person name="Spormann A.M."/>
            <person name="Op den Camp H."/>
            <person name="Overmann J."/>
            <person name="Amann R."/>
            <person name="Jetten M.S.M."/>
            <person name="Mascher T."/>
            <person name="Medema M.H."/>
            <person name="Devos D.P."/>
            <person name="Kaster A.-K."/>
            <person name="Ovreas L."/>
            <person name="Rohde M."/>
            <person name="Galperin M.Y."/>
            <person name="Jogler C."/>
        </authorList>
    </citation>
    <scope>NUCLEOTIDE SEQUENCE [LARGE SCALE GENOMIC DNA]</scope>
    <source>
        <strain evidence="6 7">ElP</strain>
    </source>
</reference>
<dbReference type="PANTHER" id="PTHR10264">
    <property type="entry name" value="BAND 7 PROTEIN-RELATED"/>
    <property type="match status" value="1"/>
</dbReference>
<dbReference type="CDD" id="cd03404">
    <property type="entry name" value="SPFH_HflK"/>
    <property type="match status" value="1"/>
</dbReference>
<protein>
    <submittedName>
        <fullName evidence="6">Modulator of FtsH protease HflK</fullName>
    </submittedName>
</protein>
<keyword evidence="6" id="KW-0378">Hydrolase</keyword>
<sequence length="318" mass="33339" precursor="true">MSRFARAVLGLSIAGAAAALATGFVAVEPGEAVVVRRLGRADPGPLGPGLHWVAPLGIDRVDRVRTDEVRRLVVGLATVPGAGQAPGAGEFLTGDLNLIRAEAVVQYRVSDPVAFVLAADRLDATILGLGESALSRALSRLGIDEAMRAGRVTVAEEMATDLADKSDRLGLGLAILGVSLTDARPPDEVRPDFAAAQSARSEAETRIRAARGHADRVLLAAESEADAEVERAHAVADRAVSLAGAKADGFRAILDELRRSRPLSVSRLYRDALREVLPGVGRTIVLEPDEPLDLSILGPSIEPVGRPTPDQDGPPDPR</sequence>
<dbReference type="PRINTS" id="PR00721">
    <property type="entry name" value="STOMATIN"/>
</dbReference>
<dbReference type="InterPro" id="IPR001972">
    <property type="entry name" value="Stomatin_HflK_fam"/>
</dbReference>
<evidence type="ECO:0000313" key="6">
    <source>
        <dbReference type="EMBL" id="QDV33159.1"/>
    </source>
</evidence>
<dbReference type="InterPro" id="IPR043202">
    <property type="entry name" value="Band-7_stomatin-like"/>
</dbReference>
<proteinExistence type="inferred from homology"/>
<dbReference type="Pfam" id="PF01145">
    <property type="entry name" value="Band_7"/>
    <property type="match status" value="1"/>
</dbReference>
<dbReference type="RefSeq" id="WP_145267565.1">
    <property type="nucleotide sequence ID" value="NZ_CP036426.1"/>
</dbReference>
<dbReference type="GO" id="GO:0008233">
    <property type="term" value="F:peptidase activity"/>
    <property type="evidence" value="ECO:0007669"/>
    <property type="project" value="UniProtKB-KW"/>
</dbReference>
<keyword evidence="4" id="KW-0732">Signal</keyword>
<evidence type="ECO:0000256" key="3">
    <source>
        <dbReference type="SAM" id="MobiDB-lite"/>
    </source>
</evidence>
<dbReference type="InterPro" id="IPR010201">
    <property type="entry name" value="HflK"/>
</dbReference>
<dbReference type="GO" id="GO:0005886">
    <property type="term" value="C:plasma membrane"/>
    <property type="evidence" value="ECO:0007669"/>
    <property type="project" value="InterPro"/>
</dbReference>
<evidence type="ECO:0000256" key="2">
    <source>
        <dbReference type="ARBA" id="ARBA00006971"/>
    </source>
</evidence>
<evidence type="ECO:0000256" key="4">
    <source>
        <dbReference type="SAM" id="SignalP"/>
    </source>
</evidence>
<feature type="signal peptide" evidence="4">
    <location>
        <begin position="1"/>
        <end position="21"/>
    </location>
</feature>
<organism evidence="6 7">
    <name type="scientific">Tautonia plasticadhaerens</name>
    <dbReference type="NCBI Taxonomy" id="2527974"/>
    <lineage>
        <taxon>Bacteria</taxon>
        <taxon>Pseudomonadati</taxon>
        <taxon>Planctomycetota</taxon>
        <taxon>Planctomycetia</taxon>
        <taxon>Isosphaerales</taxon>
        <taxon>Isosphaeraceae</taxon>
        <taxon>Tautonia</taxon>
    </lineage>
</organism>
<dbReference type="InterPro" id="IPR036013">
    <property type="entry name" value="Band_7/SPFH_dom_sf"/>
</dbReference>
<evidence type="ECO:0000256" key="1">
    <source>
        <dbReference type="ARBA" id="ARBA00004167"/>
    </source>
</evidence>
<comment type="similarity">
    <text evidence="2">Belongs to the band 7/mec-2 family. HflK subfamily.</text>
</comment>